<dbReference type="EMBL" id="CP157483">
    <property type="protein sequence ID" value="XBO43075.1"/>
    <property type="molecule type" value="Genomic_DNA"/>
</dbReference>
<proteinExistence type="predicted"/>
<reference evidence="1" key="1">
    <citation type="submission" date="2024-05" db="EMBL/GenBank/DDBJ databases">
        <authorList>
            <person name="Kim S."/>
            <person name="Heo J."/>
            <person name="Choi H."/>
            <person name="Choi Y."/>
            <person name="Kwon S.-W."/>
            <person name="Kim Y."/>
        </authorList>
    </citation>
    <scope>NUCLEOTIDE SEQUENCE</scope>
    <source>
        <strain evidence="1">KACC 23699</strain>
    </source>
</reference>
<sequence length="196" mass="21317">MGRFYRLGRGRPVVFPPVGPESHLRGTMAVEISVAERIFDGLYLKTVRTSDGEIRDIPSGQLPEPSDELLMTIGEPSFVVRLEKEVHEDADVPEAIGFALRQVARRLHHVMPDGREDADDEGPVEWVLGPAVHDGGVVLWLDTDGTGAARAMIDGIVKVFVEELAPLGVQAHVCAGPPYPSALVPAWISGGERQRQ</sequence>
<accession>A0AAU7JS52</accession>
<dbReference type="RefSeq" id="WP_406830502.1">
    <property type="nucleotide sequence ID" value="NZ_CP157483.1"/>
</dbReference>
<organism evidence="1">
    <name type="scientific">Pedococcus sp. KACC 23699</name>
    <dbReference type="NCBI Taxonomy" id="3149228"/>
    <lineage>
        <taxon>Bacteria</taxon>
        <taxon>Bacillati</taxon>
        <taxon>Actinomycetota</taxon>
        <taxon>Actinomycetes</taxon>
        <taxon>Micrococcales</taxon>
        <taxon>Intrasporangiaceae</taxon>
        <taxon>Pedococcus</taxon>
    </lineage>
</organism>
<protein>
    <submittedName>
        <fullName evidence="1">Uncharacterized protein</fullName>
    </submittedName>
</protein>
<name>A0AAU7JS52_9MICO</name>
<evidence type="ECO:0000313" key="1">
    <source>
        <dbReference type="EMBL" id="XBO43075.1"/>
    </source>
</evidence>
<gene>
    <name evidence="1" type="ORF">ABEG17_16110</name>
</gene>
<dbReference type="AlphaFoldDB" id="A0AAU7JS52"/>